<evidence type="ECO:0000313" key="1">
    <source>
        <dbReference type="EMBL" id="EOL45801.1"/>
    </source>
</evidence>
<sequence>MSNQIKVVKNAEVKVFDNQQQAADFLGVTKQAVSKAMRKGHECQGARLSVLYYKCAYTDKSKCLIIDGKLIGSYDKIQRKNGNVFLTGFVAND</sequence>
<dbReference type="eggNOG" id="ENOG50306NZ">
    <property type="taxonomic scope" value="Bacteria"/>
</dbReference>
<dbReference type="RefSeq" id="WP_010771725.1">
    <property type="nucleotide sequence ID" value="NZ_KB946333.1"/>
</dbReference>
<gene>
    <name evidence="1" type="ORF">UC7_01598</name>
</gene>
<dbReference type="OrthoDB" id="2191232at2"/>
<dbReference type="EMBL" id="AJAU01000017">
    <property type="protein sequence ID" value="EOL45801.1"/>
    <property type="molecule type" value="Genomic_DNA"/>
</dbReference>
<evidence type="ECO:0000313" key="2">
    <source>
        <dbReference type="Proteomes" id="UP000013840"/>
    </source>
</evidence>
<keyword evidence="2" id="KW-1185">Reference proteome</keyword>
<accession>R3WD24</accession>
<dbReference type="AlphaFoldDB" id="R3WD24"/>
<reference evidence="1 2" key="1">
    <citation type="submission" date="2013-02" db="EMBL/GenBank/DDBJ databases">
        <title>The Genome Sequence of Enterococcus caccae BAA-1240.</title>
        <authorList>
            <consortium name="The Broad Institute Genome Sequencing Platform"/>
            <consortium name="The Broad Institute Genome Sequencing Center for Infectious Disease"/>
            <person name="Earl A.M."/>
            <person name="Gilmore M.S."/>
            <person name="Lebreton F."/>
            <person name="Walker B."/>
            <person name="Young S.K."/>
            <person name="Zeng Q."/>
            <person name="Gargeya S."/>
            <person name="Fitzgerald M."/>
            <person name="Haas B."/>
            <person name="Abouelleil A."/>
            <person name="Alvarado L."/>
            <person name="Arachchi H.M."/>
            <person name="Berlin A.M."/>
            <person name="Chapman S.B."/>
            <person name="Dewar J."/>
            <person name="Goldberg J."/>
            <person name="Griggs A."/>
            <person name="Gujja S."/>
            <person name="Hansen M."/>
            <person name="Howarth C."/>
            <person name="Imamovic A."/>
            <person name="Larimer J."/>
            <person name="McCowan C."/>
            <person name="Murphy C."/>
            <person name="Neiman D."/>
            <person name="Pearson M."/>
            <person name="Priest M."/>
            <person name="Roberts A."/>
            <person name="Saif S."/>
            <person name="Shea T."/>
            <person name="Sisk P."/>
            <person name="Sykes S."/>
            <person name="Wortman J."/>
            <person name="Nusbaum C."/>
            <person name="Birren B."/>
        </authorList>
    </citation>
    <scope>NUCLEOTIDE SEQUENCE [LARGE SCALE GENOMIC DNA]</scope>
    <source>
        <strain evidence="1 2">ATCC BAA-1240</strain>
    </source>
</reference>
<proteinExistence type="predicted"/>
<protein>
    <submittedName>
        <fullName evidence="1">Uncharacterized protein</fullName>
    </submittedName>
</protein>
<dbReference type="PATRIC" id="fig|1158612.3.peg.1584"/>
<name>R3WD24_9ENTE</name>
<comment type="caution">
    <text evidence="1">The sequence shown here is derived from an EMBL/GenBank/DDBJ whole genome shotgun (WGS) entry which is preliminary data.</text>
</comment>
<dbReference type="Proteomes" id="UP000013840">
    <property type="component" value="Unassembled WGS sequence"/>
</dbReference>
<organism evidence="1 2">
    <name type="scientific">Enterococcus caccae ATCC BAA-1240</name>
    <dbReference type="NCBI Taxonomy" id="1158612"/>
    <lineage>
        <taxon>Bacteria</taxon>
        <taxon>Bacillati</taxon>
        <taxon>Bacillota</taxon>
        <taxon>Bacilli</taxon>
        <taxon>Lactobacillales</taxon>
        <taxon>Enterococcaceae</taxon>
        <taxon>Enterococcus</taxon>
    </lineage>
</organism>